<name>A0A8X6V5H4_TRICX</name>
<comment type="caution">
    <text evidence="2">The sequence shown here is derived from an EMBL/GenBank/DDBJ whole genome shotgun (WGS) entry which is preliminary data.</text>
</comment>
<evidence type="ECO:0000256" key="1">
    <source>
        <dbReference type="SAM" id="MobiDB-lite"/>
    </source>
</evidence>
<feature type="compositionally biased region" description="Polar residues" evidence="1">
    <location>
        <begin position="110"/>
        <end position="122"/>
    </location>
</feature>
<accession>A0A8X6V5H4</accession>
<feature type="region of interest" description="Disordered" evidence="1">
    <location>
        <begin position="97"/>
        <end position="122"/>
    </location>
</feature>
<proteinExistence type="predicted"/>
<dbReference type="AlphaFoldDB" id="A0A8X6V5H4"/>
<dbReference type="Proteomes" id="UP000887159">
    <property type="component" value="Unassembled WGS sequence"/>
</dbReference>
<organism evidence="2 3">
    <name type="scientific">Trichonephila clavipes</name>
    <name type="common">Golden silk orbweaver</name>
    <name type="synonym">Nephila clavipes</name>
    <dbReference type="NCBI Taxonomy" id="2585209"/>
    <lineage>
        <taxon>Eukaryota</taxon>
        <taxon>Metazoa</taxon>
        <taxon>Ecdysozoa</taxon>
        <taxon>Arthropoda</taxon>
        <taxon>Chelicerata</taxon>
        <taxon>Arachnida</taxon>
        <taxon>Araneae</taxon>
        <taxon>Araneomorphae</taxon>
        <taxon>Entelegynae</taxon>
        <taxon>Araneoidea</taxon>
        <taxon>Nephilidae</taxon>
        <taxon>Trichonephila</taxon>
    </lineage>
</organism>
<reference evidence="2" key="1">
    <citation type="submission" date="2020-08" db="EMBL/GenBank/DDBJ databases">
        <title>Multicomponent nature underlies the extraordinary mechanical properties of spider dragline silk.</title>
        <authorList>
            <person name="Kono N."/>
            <person name="Nakamura H."/>
            <person name="Mori M."/>
            <person name="Yoshida Y."/>
            <person name="Ohtoshi R."/>
            <person name="Malay A.D."/>
            <person name="Moran D.A.P."/>
            <person name="Tomita M."/>
            <person name="Numata K."/>
            <person name="Arakawa K."/>
        </authorList>
    </citation>
    <scope>NUCLEOTIDE SEQUENCE</scope>
</reference>
<gene>
    <name evidence="2" type="ORF">TNCV_4370811</name>
</gene>
<keyword evidence="3" id="KW-1185">Reference proteome</keyword>
<evidence type="ECO:0000313" key="2">
    <source>
        <dbReference type="EMBL" id="GFY05572.1"/>
    </source>
</evidence>
<protein>
    <submittedName>
        <fullName evidence="2">Uncharacterized protein</fullName>
    </submittedName>
</protein>
<evidence type="ECO:0000313" key="3">
    <source>
        <dbReference type="Proteomes" id="UP000887159"/>
    </source>
</evidence>
<sequence length="122" mass="13683">MPAKKLRALTDVTFITPYSQFVSSGRRFRACDSTTLVVNIKISVRSRVTSHENASNKPASYCFYLRSQLPTLHLSSTLHFLDLVGKELPLILAPKKPKGHINEKTREPVTCSSNQPVANWDL</sequence>
<dbReference type="EMBL" id="BMAU01021254">
    <property type="protein sequence ID" value="GFY05572.1"/>
    <property type="molecule type" value="Genomic_DNA"/>
</dbReference>